<dbReference type="Pfam" id="PF16661">
    <property type="entry name" value="Lactamase_B_6"/>
    <property type="match status" value="1"/>
</dbReference>
<feature type="domain" description="Beta-Casp" evidence="6">
    <location>
        <begin position="296"/>
        <end position="452"/>
    </location>
</feature>
<evidence type="ECO:0000259" key="6">
    <source>
        <dbReference type="SMART" id="SM01027"/>
    </source>
</evidence>
<dbReference type="SMART" id="SM01027">
    <property type="entry name" value="Beta-Casp"/>
    <property type="match status" value="1"/>
</dbReference>
<feature type="region of interest" description="Disordered" evidence="5">
    <location>
        <begin position="501"/>
        <end position="616"/>
    </location>
</feature>
<evidence type="ECO:0000313" key="8">
    <source>
        <dbReference type="Proteomes" id="UP000030693"/>
    </source>
</evidence>
<dbReference type="Gene3D" id="3.60.15.10">
    <property type="entry name" value="Ribonuclease Z/Hydroxyacylglutathione hydrolase-like"/>
    <property type="match status" value="1"/>
</dbReference>
<dbReference type="PANTHER" id="PTHR45922">
    <property type="entry name" value="CLEAVAGE AND POLYADENYLATION SPECIFICITY FACTOR SUBUNIT 2"/>
    <property type="match status" value="1"/>
</dbReference>
<feature type="region of interest" description="Disordered" evidence="5">
    <location>
        <begin position="736"/>
        <end position="800"/>
    </location>
</feature>
<dbReference type="InterPro" id="IPR025069">
    <property type="entry name" value="Cpsf2_C"/>
</dbReference>
<dbReference type="InterPro" id="IPR022712">
    <property type="entry name" value="Beta_Casp"/>
</dbReference>
<keyword evidence="4" id="KW-0694">RNA-binding</keyword>
<dbReference type="InterPro" id="IPR001279">
    <property type="entry name" value="Metallo-B-lactamas"/>
</dbReference>
<organism evidence="7">
    <name type="scientific">Fonticula alba</name>
    <name type="common">Slime mold</name>
    <dbReference type="NCBI Taxonomy" id="691883"/>
    <lineage>
        <taxon>Eukaryota</taxon>
        <taxon>Rotosphaerida</taxon>
        <taxon>Fonticulaceae</taxon>
        <taxon>Fonticula</taxon>
    </lineage>
</organism>
<comment type="similarity">
    <text evidence="4">Belongs to the metallo-beta-lactamase superfamily. RNA-metabolizing metallo-beta-lactamase-like family. CPSF2/YSH1 subfamily.</text>
</comment>
<dbReference type="Pfam" id="PF13299">
    <property type="entry name" value="CPSF100_C"/>
    <property type="match status" value="1"/>
</dbReference>
<evidence type="ECO:0000256" key="1">
    <source>
        <dbReference type="ARBA" id="ARBA00004123"/>
    </source>
</evidence>
<dbReference type="PANTHER" id="PTHR45922:SF1">
    <property type="entry name" value="CLEAVAGE AND POLYADENYLATION SPECIFICITY FACTOR SUBUNIT 2"/>
    <property type="match status" value="1"/>
</dbReference>
<feature type="compositionally biased region" description="Gly residues" evidence="5">
    <location>
        <begin position="577"/>
        <end position="591"/>
    </location>
</feature>
<dbReference type="InterPro" id="IPR036866">
    <property type="entry name" value="RibonucZ/Hydroxyglut_hydro"/>
</dbReference>
<dbReference type="OrthoDB" id="64353at2759"/>
<dbReference type="STRING" id="691883.A0A058Z8Y8"/>
<dbReference type="GeneID" id="20527622"/>
<name>A0A058Z8Y8_FONAL</name>
<feature type="compositionally biased region" description="Gly residues" evidence="5">
    <location>
        <begin position="764"/>
        <end position="784"/>
    </location>
</feature>
<dbReference type="InterPro" id="IPR027075">
    <property type="entry name" value="CPSF2"/>
</dbReference>
<comment type="subcellular location">
    <subcellularLocation>
        <location evidence="1 4">Nucleus</location>
    </subcellularLocation>
</comment>
<evidence type="ECO:0000256" key="3">
    <source>
        <dbReference type="ARBA" id="ARBA00023242"/>
    </source>
</evidence>
<dbReference type="OMA" id="HAEHIFR"/>
<evidence type="ECO:0000256" key="2">
    <source>
        <dbReference type="ARBA" id="ARBA00022664"/>
    </source>
</evidence>
<dbReference type="GO" id="GO:0005847">
    <property type="term" value="C:mRNA cleavage and polyadenylation specificity factor complex"/>
    <property type="evidence" value="ECO:0007669"/>
    <property type="project" value="InterPro"/>
</dbReference>
<sequence length="1122" mass="118171">MSLTSSRIRFTALLGSGLGSGPLVGADGQIKADPDAPQPHPGDTLSSVASFQAPGGTVAFDGDAGPVCFLLDIDGYRILLDCGWTDAFDPVALSGLARVAKDVDAVIISHSDVAYLGALPYARRSLGLPEGVRLFATLPVVAMGKIAMSAALENALGASDFNLFDERHVDSTFQPNLWRSLSYCQTHLIDDPKAKGITVTPFPSGHSLGGAIWLIRKNTDAIIYAININNRRELHLSHADLTSICPKPGLVITGSHRMDTLPLKLSDRNDALLKSIAQTLDRGGNVLMPCDSTGRVIELALFLESIWEDESTELNKRGFRPVLLTPHAEHIFRLLRTMNEWVSDDDLIQRLIQGPGAAAAAGLGAKASGPSHQLRDRALAEDAESMLQYVRFCHSVEEFFEKFGTEPCVVLTGPASIECGPSRHLFSMWSGDSRNSVLLTQRACRGTLSRFLFDAMSGRPAAASGSGPTGQPTFLPAIVPLAQLPTPPDVTLTLAHREALQGSELTEAKRQARRRRARAQAADRPGKAPGGAPGDEGDPAAGGPGVPGAAPPGGLPESEDDFSDDEEDDEDDLLDEGPGGGPGAEGPGGEGLDAVGDSTHGSGPGAGDEDDDDDDVDGGFTYDLMLASRFRRARSIAAAAASLTACRALAGPAGGALAPEAFAQIARSVVDSMRHAGVAVALPAGGDAATDPLAQGGAASLVGLALRPARRQGPLMFPMDTRQLGRQQRRWRDPLAAAGQRAVGGGTGRTRAGRWTGGRATASGSGGAFGGGGGAAGTGGGGSSAAGAASSTSDMYGEPIRPSDYRRAVAHITIDGAVGDRMLMDANREALRRKQEFQRLRAERMETKVVTSSTQVHVAAFVSYVDVEGLADGQSVVQLLESVDAQRMIFINGIIPKSRWLQLQLEEEHPQVQFILPAARLADPSVQQAIEAARRPPTTDTPFVALSDPLLHLGLDLIDVSSTTRVVTVSFSDRLVRSLSPKTFDNCEFSLVRAQVNRGGFLHLEPLVETVNAQAAKRATGTDAGAHVPAGDRPGLALASTSRHVLSVGDVRMAELRVLLESEIGIRSRLEAGVLVCRAATSGRKITISRNPTTGALSMQGPLSPLYFKVRQLVYRNYVVLG</sequence>
<feature type="compositionally biased region" description="Gly residues" evidence="5">
    <location>
        <begin position="528"/>
        <end position="546"/>
    </location>
</feature>
<feature type="compositionally biased region" description="Acidic residues" evidence="5">
    <location>
        <begin position="607"/>
        <end position="616"/>
    </location>
</feature>
<dbReference type="GO" id="GO:0006398">
    <property type="term" value="P:mRNA 3'-end processing by stem-loop binding and cleavage"/>
    <property type="evidence" value="ECO:0007669"/>
    <property type="project" value="InterPro"/>
</dbReference>
<dbReference type="CDD" id="cd16293">
    <property type="entry name" value="CPSF2-like_MBL-fold"/>
    <property type="match status" value="1"/>
</dbReference>
<dbReference type="RefSeq" id="XP_009495067.1">
    <property type="nucleotide sequence ID" value="XM_009496792.1"/>
</dbReference>
<dbReference type="SUPFAM" id="SSF56281">
    <property type="entry name" value="Metallo-hydrolase/oxidoreductase"/>
    <property type="match status" value="1"/>
</dbReference>
<dbReference type="EMBL" id="KB932204">
    <property type="protein sequence ID" value="KCV70551.1"/>
    <property type="molecule type" value="Genomic_DNA"/>
</dbReference>
<evidence type="ECO:0000256" key="5">
    <source>
        <dbReference type="SAM" id="MobiDB-lite"/>
    </source>
</evidence>
<gene>
    <name evidence="7" type="ORF">H696_02897</name>
</gene>
<keyword evidence="2 4" id="KW-0507">mRNA processing</keyword>
<dbReference type="eggNOG" id="KOG1135">
    <property type="taxonomic scope" value="Eukaryota"/>
</dbReference>
<dbReference type="AlphaFoldDB" id="A0A058Z8Y8"/>
<protein>
    <recommendedName>
        <fullName evidence="4">Cleavage and polyadenylation specificity factor subunit 2</fullName>
    </recommendedName>
    <alternativeName>
        <fullName evidence="4">Cleavage and polyadenylation specificity factor 100 kDa subunit</fullName>
    </alternativeName>
</protein>
<reference evidence="7" key="1">
    <citation type="submission" date="2013-04" db="EMBL/GenBank/DDBJ databases">
        <title>The Genome Sequence of Fonticula alba ATCC 38817.</title>
        <authorList>
            <consortium name="The Broad Institute Genomics Platform"/>
            <person name="Russ C."/>
            <person name="Cuomo C."/>
            <person name="Burger G."/>
            <person name="Gray M.W."/>
            <person name="Holland P.W.H."/>
            <person name="King N."/>
            <person name="Lang F.B.F."/>
            <person name="Roger A.J."/>
            <person name="Ruiz-Trillo I."/>
            <person name="Brown M."/>
            <person name="Walker B."/>
            <person name="Young S."/>
            <person name="Zeng Q."/>
            <person name="Gargeya S."/>
            <person name="Fitzgerald M."/>
            <person name="Haas B."/>
            <person name="Abouelleil A."/>
            <person name="Allen A.W."/>
            <person name="Alvarado L."/>
            <person name="Arachchi H.M."/>
            <person name="Berlin A.M."/>
            <person name="Chapman S.B."/>
            <person name="Gainer-Dewar J."/>
            <person name="Goldberg J."/>
            <person name="Griggs A."/>
            <person name="Gujja S."/>
            <person name="Hansen M."/>
            <person name="Howarth C."/>
            <person name="Imamovic A."/>
            <person name="Ireland A."/>
            <person name="Larimer J."/>
            <person name="McCowan C."/>
            <person name="Murphy C."/>
            <person name="Pearson M."/>
            <person name="Poon T.W."/>
            <person name="Priest M."/>
            <person name="Roberts A."/>
            <person name="Saif S."/>
            <person name="Shea T."/>
            <person name="Sisk P."/>
            <person name="Sykes S."/>
            <person name="Wortman J."/>
            <person name="Nusbaum C."/>
            <person name="Birren B."/>
        </authorList>
    </citation>
    <scope>NUCLEOTIDE SEQUENCE [LARGE SCALE GENOMIC DNA]</scope>
    <source>
        <strain evidence="7">ATCC 38817</strain>
    </source>
</reference>
<feature type="compositionally biased region" description="Low complexity" evidence="5">
    <location>
        <begin position="749"/>
        <end position="763"/>
    </location>
</feature>
<evidence type="ECO:0000256" key="4">
    <source>
        <dbReference type="RuleBase" id="RU365006"/>
    </source>
</evidence>
<proteinExistence type="inferred from homology"/>
<dbReference type="Proteomes" id="UP000030693">
    <property type="component" value="Unassembled WGS sequence"/>
</dbReference>
<keyword evidence="8" id="KW-1185">Reference proteome</keyword>
<feature type="compositionally biased region" description="Acidic residues" evidence="5">
    <location>
        <begin position="557"/>
        <end position="575"/>
    </location>
</feature>
<dbReference type="Pfam" id="PF10996">
    <property type="entry name" value="Beta-Casp"/>
    <property type="match status" value="1"/>
</dbReference>
<evidence type="ECO:0000313" key="7">
    <source>
        <dbReference type="EMBL" id="KCV70551.1"/>
    </source>
</evidence>
<dbReference type="GO" id="GO:0003723">
    <property type="term" value="F:RNA binding"/>
    <property type="evidence" value="ECO:0007669"/>
    <property type="project" value="UniProtKB-KW"/>
</dbReference>
<dbReference type="InterPro" id="IPR035639">
    <property type="entry name" value="CPSF2_MBL"/>
</dbReference>
<accession>A0A058Z8Y8</accession>
<keyword evidence="3 4" id="KW-0539">Nucleus</keyword>